<keyword evidence="8" id="KW-1185">Reference proteome</keyword>
<dbReference type="InterPro" id="IPR008920">
    <property type="entry name" value="TF_FadR/GntR_C"/>
</dbReference>
<dbReference type="EMBL" id="LJSX01000007">
    <property type="protein sequence ID" value="KPQ11473.1"/>
    <property type="molecule type" value="Genomic_DNA"/>
</dbReference>
<dbReference type="InterPro" id="IPR000524">
    <property type="entry name" value="Tscrpt_reg_HTH_GntR"/>
</dbReference>
<evidence type="ECO:0000313" key="7">
    <source>
        <dbReference type="Proteomes" id="UP000050497"/>
    </source>
</evidence>
<dbReference type="Proteomes" id="UP000182800">
    <property type="component" value="Unassembled WGS sequence"/>
</dbReference>
<dbReference type="Pfam" id="PF00392">
    <property type="entry name" value="GntR"/>
    <property type="match status" value="1"/>
</dbReference>
<reference evidence="5 7" key="1">
    <citation type="submission" date="2015-09" db="EMBL/GenBank/DDBJ databases">
        <title>Identification and resolution of microdiversity through metagenomic sequencing of parallel consortia.</title>
        <authorList>
            <person name="Nelson W.C."/>
            <person name="Romine M.F."/>
            <person name="Lindemann S.R."/>
        </authorList>
    </citation>
    <scope>NUCLEOTIDE SEQUENCE [LARGE SCALE GENOMIC DNA]</scope>
    <source>
        <strain evidence="5">HL-109</strain>
    </source>
</reference>
<evidence type="ECO:0000256" key="2">
    <source>
        <dbReference type="ARBA" id="ARBA00023125"/>
    </source>
</evidence>
<proteinExistence type="predicted"/>
<dbReference type="OrthoDB" id="8680240at2"/>
<dbReference type="AlphaFoldDB" id="A0A0P8BPE6"/>
<evidence type="ECO:0000313" key="5">
    <source>
        <dbReference type="EMBL" id="KPQ11473.1"/>
    </source>
</evidence>
<keyword evidence="3" id="KW-0804">Transcription</keyword>
<keyword evidence="1" id="KW-0805">Transcription regulation</keyword>
<dbReference type="Proteomes" id="UP000050497">
    <property type="component" value="Unassembled WGS sequence"/>
</dbReference>
<evidence type="ECO:0000313" key="8">
    <source>
        <dbReference type="Proteomes" id="UP000182800"/>
    </source>
</evidence>
<dbReference type="SMART" id="SM00895">
    <property type="entry name" value="FCD"/>
    <property type="match status" value="1"/>
</dbReference>
<comment type="caution">
    <text evidence="5">The sequence shown here is derived from an EMBL/GenBank/DDBJ whole genome shotgun (WGS) entry which is preliminary data.</text>
</comment>
<dbReference type="PANTHER" id="PTHR43537">
    <property type="entry name" value="TRANSCRIPTIONAL REGULATOR, GNTR FAMILY"/>
    <property type="match status" value="1"/>
</dbReference>
<dbReference type="PROSITE" id="PS50949">
    <property type="entry name" value="HTH_GNTR"/>
    <property type="match status" value="1"/>
</dbReference>
<name>A0A0P8BPE6_9HYPH</name>
<dbReference type="Gene3D" id="1.10.10.10">
    <property type="entry name" value="Winged helix-like DNA-binding domain superfamily/Winged helix DNA-binding domain"/>
    <property type="match status" value="1"/>
</dbReference>
<evidence type="ECO:0000256" key="3">
    <source>
        <dbReference type="ARBA" id="ARBA00023163"/>
    </source>
</evidence>
<evidence type="ECO:0000259" key="4">
    <source>
        <dbReference type="PROSITE" id="PS50949"/>
    </source>
</evidence>
<dbReference type="InterPro" id="IPR011711">
    <property type="entry name" value="GntR_C"/>
</dbReference>
<dbReference type="SUPFAM" id="SSF48008">
    <property type="entry name" value="GntR ligand-binding domain-like"/>
    <property type="match status" value="1"/>
</dbReference>
<dbReference type="SMART" id="SM00345">
    <property type="entry name" value="HTH_GNTR"/>
    <property type="match status" value="1"/>
</dbReference>
<dbReference type="InterPro" id="IPR036388">
    <property type="entry name" value="WH-like_DNA-bd_sf"/>
</dbReference>
<keyword evidence="2 6" id="KW-0238">DNA-binding</keyword>
<dbReference type="PANTHER" id="PTHR43537:SF20">
    <property type="entry name" value="HTH-TYPE TRANSCRIPTIONAL REPRESSOR GLAR"/>
    <property type="match status" value="1"/>
</dbReference>
<dbReference type="InterPro" id="IPR036390">
    <property type="entry name" value="WH_DNA-bd_sf"/>
</dbReference>
<protein>
    <submittedName>
        <fullName evidence="5 6">Transcriptional regulator</fullName>
    </submittedName>
</protein>
<dbReference type="STRING" id="1653334.GA0071312_3371"/>
<accession>A0A0P8BPE6</accession>
<dbReference type="GO" id="GO:0003700">
    <property type="term" value="F:DNA-binding transcription factor activity"/>
    <property type="evidence" value="ECO:0007669"/>
    <property type="project" value="InterPro"/>
</dbReference>
<dbReference type="RefSeq" id="WP_074445882.1">
    <property type="nucleotide sequence ID" value="NZ_FMBM01000002.1"/>
</dbReference>
<feature type="domain" description="HTH gntR-type" evidence="4">
    <location>
        <begin position="11"/>
        <end position="78"/>
    </location>
</feature>
<evidence type="ECO:0000313" key="6">
    <source>
        <dbReference type="EMBL" id="SCC82380.1"/>
    </source>
</evidence>
<dbReference type="Gene3D" id="1.20.120.530">
    <property type="entry name" value="GntR ligand-binding domain-like"/>
    <property type="match status" value="1"/>
</dbReference>
<dbReference type="SUPFAM" id="SSF46785">
    <property type="entry name" value="Winged helix' DNA-binding domain"/>
    <property type="match status" value="1"/>
</dbReference>
<dbReference type="EMBL" id="FMBM01000002">
    <property type="protein sequence ID" value="SCC82380.1"/>
    <property type="molecule type" value="Genomic_DNA"/>
</dbReference>
<dbReference type="Pfam" id="PF07729">
    <property type="entry name" value="FCD"/>
    <property type="match status" value="1"/>
</dbReference>
<gene>
    <name evidence="6" type="ORF">GA0071312_3371</name>
    <name evidence="5" type="ORF">HLUCCO17_06090</name>
</gene>
<sequence>MFGRGRQDEEASVVRLLAAQLRRDIAFGILAPDTRLKIDDLRARYGGSAHSFREALTLLAGEGIVESHAQRGFRVASATGADLEDIQRMRARIETLGLEWSLAHADASWEAELVATRHTLGRAVEAVRHEPASEALAWDEAVSRFHATLVANCRSPRLIAFQERLALESRRFRLAALIEGCIDHDAEKATRAQIVEAVLARDTEAALACLTRLFQPAAGAGTESSQ</sequence>
<evidence type="ECO:0000256" key="1">
    <source>
        <dbReference type="ARBA" id="ARBA00023015"/>
    </source>
</evidence>
<dbReference type="GO" id="GO:0003677">
    <property type="term" value="F:DNA binding"/>
    <property type="evidence" value="ECO:0007669"/>
    <property type="project" value="UniProtKB-KW"/>
</dbReference>
<reference evidence="6 8" key="2">
    <citation type="submission" date="2016-08" db="EMBL/GenBank/DDBJ databases">
        <authorList>
            <person name="Varghese N."/>
            <person name="Submissions Spin"/>
        </authorList>
    </citation>
    <scope>NUCLEOTIDE SEQUENCE [LARGE SCALE GENOMIC DNA]</scope>
    <source>
        <strain evidence="6 8">HL-109</strain>
    </source>
</reference>
<organism evidence="5 7">
    <name type="scientific">Saliniramus fredricksonii</name>
    <dbReference type="NCBI Taxonomy" id="1653334"/>
    <lineage>
        <taxon>Bacteria</taxon>
        <taxon>Pseudomonadati</taxon>
        <taxon>Pseudomonadota</taxon>
        <taxon>Alphaproteobacteria</taxon>
        <taxon>Hyphomicrobiales</taxon>
        <taxon>Salinarimonadaceae</taxon>
        <taxon>Saliniramus</taxon>
    </lineage>
</organism>